<feature type="region of interest" description="Disordered" evidence="1">
    <location>
        <begin position="1"/>
        <end position="20"/>
    </location>
</feature>
<organism evidence="3 4">
    <name type="scientific">Echinococcus granulosus</name>
    <name type="common">Hydatid tapeworm</name>
    <dbReference type="NCBI Taxonomy" id="6210"/>
    <lineage>
        <taxon>Eukaryota</taxon>
        <taxon>Metazoa</taxon>
        <taxon>Spiralia</taxon>
        <taxon>Lophotrochozoa</taxon>
        <taxon>Platyhelminthes</taxon>
        <taxon>Cestoda</taxon>
        <taxon>Eucestoda</taxon>
        <taxon>Cyclophyllidea</taxon>
        <taxon>Taeniidae</taxon>
        <taxon>Echinococcus</taxon>
        <taxon>Echinococcus granulosus group</taxon>
    </lineage>
</organism>
<dbReference type="InterPro" id="IPR007275">
    <property type="entry name" value="YTH_domain"/>
</dbReference>
<dbReference type="GeneID" id="36345580"/>
<accession>W6UPA9</accession>
<feature type="compositionally biased region" description="Polar residues" evidence="1">
    <location>
        <begin position="1"/>
        <end position="10"/>
    </location>
</feature>
<dbReference type="KEGG" id="egl:EGR_09865"/>
<dbReference type="AlphaFoldDB" id="W6UPA9"/>
<dbReference type="InterPro" id="IPR045168">
    <property type="entry name" value="YTH_prot"/>
</dbReference>
<dbReference type="PROSITE" id="PS50882">
    <property type="entry name" value="YTH"/>
    <property type="match status" value="1"/>
</dbReference>
<dbReference type="STRING" id="6210.W6UPA9"/>
<evidence type="ECO:0000313" key="3">
    <source>
        <dbReference type="EMBL" id="EUB55264.1"/>
    </source>
</evidence>
<dbReference type="Gene3D" id="3.10.590.10">
    <property type="entry name" value="ph1033 like domains"/>
    <property type="match status" value="2"/>
</dbReference>
<dbReference type="CTD" id="36345580"/>
<keyword evidence="4" id="KW-1185">Reference proteome</keyword>
<dbReference type="Proteomes" id="UP000019149">
    <property type="component" value="Unassembled WGS sequence"/>
</dbReference>
<dbReference type="PANTHER" id="PTHR12357">
    <property type="entry name" value="YTH YT521-B HOMOLOGY DOMAIN-CONTAINING"/>
    <property type="match status" value="1"/>
</dbReference>
<evidence type="ECO:0000313" key="4">
    <source>
        <dbReference type="Proteomes" id="UP000019149"/>
    </source>
</evidence>
<reference evidence="3 4" key="1">
    <citation type="journal article" date="2013" name="Nat. Genet.">
        <title>The genome of the hydatid tapeworm Echinococcus granulosus.</title>
        <authorList>
            <person name="Zheng H."/>
            <person name="Zhang W."/>
            <person name="Zhang L."/>
            <person name="Zhang Z."/>
            <person name="Li J."/>
            <person name="Lu G."/>
            <person name="Zhu Y."/>
            <person name="Wang Y."/>
            <person name="Huang Y."/>
            <person name="Liu J."/>
            <person name="Kang H."/>
            <person name="Chen J."/>
            <person name="Wang L."/>
            <person name="Chen A."/>
            <person name="Yu S."/>
            <person name="Gao Z."/>
            <person name="Jin L."/>
            <person name="Gu W."/>
            <person name="Wang Z."/>
            <person name="Zhao L."/>
            <person name="Shi B."/>
            <person name="Wen H."/>
            <person name="Lin R."/>
            <person name="Jones M.K."/>
            <person name="Brejova B."/>
            <person name="Vinar T."/>
            <person name="Zhao G."/>
            <person name="McManus D.P."/>
            <person name="Chen Z."/>
            <person name="Zhou Y."/>
            <person name="Wang S."/>
        </authorList>
    </citation>
    <scope>NUCLEOTIDE SEQUENCE [LARGE SCALE GENOMIC DNA]</scope>
</reference>
<comment type="caution">
    <text evidence="3">The sequence shown here is derived from an EMBL/GenBank/DDBJ whole genome shotgun (WGS) entry which is preliminary data.</text>
</comment>
<name>W6UPA9_ECHGR</name>
<evidence type="ECO:0000256" key="1">
    <source>
        <dbReference type="SAM" id="MobiDB-lite"/>
    </source>
</evidence>
<dbReference type="CDD" id="cd21134">
    <property type="entry name" value="YTH"/>
    <property type="match status" value="1"/>
</dbReference>
<sequence length="275" mass="30672">MLTATSSTTGGEIATPAPTQTPPGRVLLFFSVNTSGCFCGVAEMTSPVDKMKQLDIWQDNRWRGAFKVRWIYAKVRRSSLFMAARLLSHPHWTSSCFVEFRVLWKYELAELDEATFSRLRGGRYRPRDVLGCPISEPSLLRILLTYFQPCPRSEFQVSLTALNVPNRLLRHIQVETTENRAVTHLRDTNEILPASKGEEMLQIIHNNYMCVCACLLACLSVQLFPPSPLPSPSPASPLLPSWSSSASSFMLIDLRSACDSDISSTCHPSTSSEPS</sequence>
<feature type="domain" description="YTH" evidence="2">
    <location>
        <begin position="1"/>
        <end position="115"/>
    </location>
</feature>
<protein>
    <submittedName>
        <fullName evidence="3">YTH domain family protein</fullName>
    </submittedName>
</protein>
<dbReference type="GO" id="GO:0003729">
    <property type="term" value="F:mRNA binding"/>
    <property type="evidence" value="ECO:0007669"/>
    <property type="project" value="TreeGrafter"/>
</dbReference>
<evidence type="ECO:0000259" key="2">
    <source>
        <dbReference type="PROSITE" id="PS50882"/>
    </source>
</evidence>
<dbReference type="RefSeq" id="XP_024346460.1">
    <property type="nucleotide sequence ID" value="XM_024499114.1"/>
</dbReference>
<dbReference type="GO" id="GO:0061157">
    <property type="term" value="P:mRNA destabilization"/>
    <property type="evidence" value="ECO:0007669"/>
    <property type="project" value="TreeGrafter"/>
</dbReference>
<dbReference type="PANTHER" id="PTHR12357:SF89">
    <property type="entry name" value="YTH DOMAIN-CONTAINING FAMILY PROTEIN"/>
    <property type="match status" value="1"/>
</dbReference>
<dbReference type="GO" id="GO:0005737">
    <property type="term" value="C:cytoplasm"/>
    <property type="evidence" value="ECO:0007669"/>
    <property type="project" value="TreeGrafter"/>
</dbReference>
<dbReference type="Pfam" id="PF04146">
    <property type="entry name" value="YTH"/>
    <property type="match status" value="2"/>
</dbReference>
<dbReference type="OrthoDB" id="306690at2759"/>
<gene>
    <name evidence="3" type="ORF">EGR_09865</name>
</gene>
<proteinExistence type="predicted"/>
<dbReference type="EMBL" id="APAU02000172">
    <property type="protein sequence ID" value="EUB55264.1"/>
    <property type="molecule type" value="Genomic_DNA"/>
</dbReference>